<dbReference type="RefSeq" id="WP_380022171.1">
    <property type="nucleotide sequence ID" value="NZ_JBHSHD010000010.1"/>
</dbReference>
<sequence length="79" mass="8599">MSYTLLYFASLADRAGRAEEVRDSGAATPRDLYAEVAREHGFPFAAERLRVAVNGAFVGWDHALSDRDEVVFLPPVSGG</sequence>
<dbReference type="CDD" id="cd00754">
    <property type="entry name" value="Ubl_MoaD"/>
    <property type="match status" value="1"/>
</dbReference>
<name>A0ABV9QZ54_9GAMM</name>
<comment type="caution">
    <text evidence="1">The sequence shown here is derived from an EMBL/GenBank/DDBJ whole genome shotgun (WGS) entry which is preliminary data.</text>
</comment>
<dbReference type="EMBL" id="JBHSHD010000010">
    <property type="protein sequence ID" value="MFC4821909.1"/>
    <property type="molecule type" value="Genomic_DNA"/>
</dbReference>
<evidence type="ECO:0000313" key="1">
    <source>
        <dbReference type="EMBL" id="MFC4821909.1"/>
    </source>
</evidence>
<protein>
    <submittedName>
        <fullName evidence="1">MoaD/ThiS family protein</fullName>
    </submittedName>
</protein>
<gene>
    <name evidence="1" type="ORF">ACFO6Q_16410</name>
</gene>
<keyword evidence="2" id="KW-1185">Reference proteome</keyword>
<dbReference type="Proteomes" id="UP001595886">
    <property type="component" value="Unassembled WGS sequence"/>
</dbReference>
<dbReference type="Pfam" id="PF02597">
    <property type="entry name" value="ThiS"/>
    <property type="match status" value="1"/>
</dbReference>
<accession>A0ABV9QZ54</accession>
<dbReference type="InterPro" id="IPR003749">
    <property type="entry name" value="ThiS/MoaD-like"/>
</dbReference>
<dbReference type="Gene3D" id="3.10.20.30">
    <property type="match status" value="1"/>
</dbReference>
<organism evidence="1 2">
    <name type="scientific">Dokdonella ginsengisoli</name>
    <dbReference type="NCBI Taxonomy" id="363846"/>
    <lineage>
        <taxon>Bacteria</taxon>
        <taxon>Pseudomonadati</taxon>
        <taxon>Pseudomonadota</taxon>
        <taxon>Gammaproteobacteria</taxon>
        <taxon>Lysobacterales</taxon>
        <taxon>Rhodanobacteraceae</taxon>
        <taxon>Dokdonella</taxon>
    </lineage>
</organism>
<dbReference type="InterPro" id="IPR016155">
    <property type="entry name" value="Mopterin_synth/thiamin_S_b"/>
</dbReference>
<dbReference type="SUPFAM" id="SSF54285">
    <property type="entry name" value="MoaD/ThiS"/>
    <property type="match status" value="1"/>
</dbReference>
<reference evidence="2" key="1">
    <citation type="journal article" date="2019" name="Int. J. Syst. Evol. Microbiol.">
        <title>The Global Catalogue of Microorganisms (GCM) 10K type strain sequencing project: providing services to taxonomists for standard genome sequencing and annotation.</title>
        <authorList>
            <consortium name="The Broad Institute Genomics Platform"/>
            <consortium name="The Broad Institute Genome Sequencing Center for Infectious Disease"/>
            <person name="Wu L."/>
            <person name="Ma J."/>
        </authorList>
    </citation>
    <scope>NUCLEOTIDE SEQUENCE [LARGE SCALE GENOMIC DNA]</scope>
    <source>
        <strain evidence="2">CCUG 30340</strain>
    </source>
</reference>
<proteinExistence type="predicted"/>
<evidence type="ECO:0000313" key="2">
    <source>
        <dbReference type="Proteomes" id="UP001595886"/>
    </source>
</evidence>
<dbReference type="InterPro" id="IPR012675">
    <property type="entry name" value="Beta-grasp_dom_sf"/>
</dbReference>